<evidence type="ECO:0000256" key="2">
    <source>
        <dbReference type="SAM" id="SignalP"/>
    </source>
</evidence>
<keyword evidence="1" id="KW-0472">Membrane</keyword>
<feature type="chain" id="PRO_5037331369" evidence="2">
    <location>
        <begin position="28"/>
        <end position="200"/>
    </location>
</feature>
<protein>
    <submittedName>
        <fullName evidence="4">VPLPA-CTERM sorting domain-containing protein</fullName>
    </submittedName>
</protein>
<evidence type="ECO:0000313" key="4">
    <source>
        <dbReference type="EMBL" id="QXL86682.1"/>
    </source>
</evidence>
<keyword evidence="1" id="KW-0812">Transmembrane</keyword>
<name>A0A975TSH1_9RHOB</name>
<feature type="signal peptide" evidence="2">
    <location>
        <begin position="1"/>
        <end position="27"/>
    </location>
</feature>
<dbReference type="EMBL" id="JAIMBW010000001">
    <property type="protein sequence ID" value="MBY4893994.1"/>
    <property type="molecule type" value="Genomic_DNA"/>
</dbReference>
<dbReference type="EMBL" id="CP078073">
    <property type="protein sequence ID" value="QXL86682.1"/>
    <property type="molecule type" value="Genomic_DNA"/>
</dbReference>
<keyword evidence="5" id="KW-1185">Reference proteome</keyword>
<gene>
    <name evidence="3" type="ORF">KUL25_14640</name>
    <name evidence="4" type="ORF">KUL25_14645</name>
</gene>
<evidence type="ECO:0000256" key="1">
    <source>
        <dbReference type="SAM" id="Phobius"/>
    </source>
</evidence>
<evidence type="ECO:0000313" key="3">
    <source>
        <dbReference type="EMBL" id="MBY4893994.1"/>
    </source>
</evidence>
<proteinExistence type="predicted"/>
<dbReference type="NCBIfam" id="TIGR03370">
    <property type="entry name" value="VPLPA-CTERM"/>
    <property type="match status" value="1"/>
</dbReference>
<accession>A0A975TSH1</accession>
<dbReference type="RefSeq" id="WP_257893620.1">
    <property type="nucleotide sequence ID" value="NZ_JAIMBW010000001.1"/>
</dbReference>
<dbReference type="Proteomes" id="UP000693972">
    <property type="component" value="Unassembled WGS sequence"/>
</dbReference>
<feature type="transmembrane region" description="Helical" evidence="1">
    <location>
        <begin position="172"/>
        <end position="192"/>
    </location>
</feature>
<keyword evidence="1" id="KW-1133">Transmembrane helix</keyword>
<organism evidence="4">
    <name type="scientific">Gymnodinialimonas phycosphaerae</name>
    <dbReference type="NCBI Taxonomy" id="2841589"/>
    <lineage>
        <taxon>Bacteria</taxon>
        <taxon>Pseudomonadati</taxon>
        <taxon>Pseudomonadota</taxon>
        <taxon>Alphaproteobacteria</taxon>
        <taxon>Rhodobacterales</taxon>
        <taxon>Paracoccaceae</taxon>
        <taxon>Gymnodinialimonas</taxon>
    </lineage>
</organism>
<reference evidence="4 5" key="1">
    <citation type="submission" date="2021-07" db="EMBL/GenBank/DDBJ databases">
        <title>Karlodiniumbacter phycospheric gen. nov., sp. nov., a phycosphere bacterium isolated from karlodinium veneficum.</title>
        <authorList>
            <person name="Peng Y."/>
            <person name="Jiang L."/>
            <person name="Lee J."/>
        </authorList>
    </citation>
    <scope>NUCLEOTIDE SEQUENCE</scope>
    <source>
        <strain evidence="4 5">N5</strain>
    </source>
</reference>
<keyword evidence="2" id="KW-0732">Signal</keyword>
<dbReference type="InterPro" id="IPR022472">
    <property type="entry name" value="VPLPA-CTERM"/>
</dbReference>
<evidence type="ECO:0000313" key="5">
    <source>
        <dbReference type="Proteomes" id="UP000693972"/>
    </source>
</evidence>
<dbReference type="AlphaFoldDB" id="A0A975TSH1"/>
<sequence>MSLTKTLIKAAGGALVALAFATGMASATPWRLDYIQTDLGTGSHQYDFLLTLDNNDNSWTLGQGFDWFIIGDVSSSGPATFTEGPGFFTSIPTGALATSSGGGSNGPTLGFVDGSVSGLQLVPDAVGFSVAFSGVSSYAYTSGTLRFSHLVGNTSTIRAFANQVASFDTSPIPLPAGLPLLLGALGAAGFVARRKGRAQA</sequence>